<comment type="catalytic activity">
    <reaction evidence="10">
        <text>N-terminal L-alanyl-L-prolyl-L-lysyl-[protein] + 3 S-adenosyl-L-methionine = N-terminal N,N,N-trimethyl-L-alanyl-L-prolyl-L-lysyl-[protein] + 3 S-adenosyl-L-homocysteine + 3 H(+)</text>
        <dbReference type="Rhea" id="RHEA:54712"/>
        <dbReference type="Rhea" id="RHEA-COMP:13785"/>
        <dbReference type="Rhea" id="RHEA-COMP:13971"/>
        <dbReference type="ChEBI" id="CHEBI:15378"/>
        <dbReference type="ChEBI" id="CHEBI:57856"/>
        <dbReference type="ChEBI" id="CHEBI:59789"/>
        <dbReference type="ChEBI" id="CHEBI:138057"/>
        <dbReference type="ChEBI" id="CHEBI:138315"/>
        <dbReference type="EC" id="2.1.1.244"/>
    </reaction>
</comment>
<dbReference type="OrthoDB" id="1298661at2759"/>
<dbReference type="AlphaFoldDB" id="A0A1X0P231"/>
<evidence type="ECO:0000256" key="7">
    <source>
        <dbReference type="ARBA" id="ARBA00043129"/>
    </source>
</evidence>
<gene>
    <name evidence="13" type="ORF">TM35_000074110</name>
</gene>
<name>A0A1X0P231_9TRYP</name>
<dbReference type="EMBL" id="NBCO01000007">
    <property type="protein sequence ID" value="ORC90987.1"/>
    <property type="molecule type" value="Genomic_DNA"/>
</dbReference>
<dbReference type="GO" id="GO:0071885">
    <property type="term" value="F:N-terminal protein N-methyltransferase activity"/>
    <property type="evidence" value="ECO:0007669"/>
    <property type="project" value="UniProtKB-EC"/>
</dbReference>
<dbReference type="InterPro" id="IPR029063">
    <property type="entry name" value="SAM-dependent_MTases_sf"/>
</dbReference>
<keyword evidence="14" id="KW-1185">Reference proteome</keyword>
<evidence type="ECO:0000256" key="4">
    <source>
        <dbReference type="ARBA" id="ARBA00022691"/>
    </source>
</evidence>
<accession>A0A1X0P231</accession>
<dbReference type="PANTHER" id="PTHR12753:SF0">
    <property type="entry name" value="ALPHA N-TERMINAL PROTEIN METHYLTRANSFERASE 1"/>
    <property type="match status" value="1"/>
</dbReference>
<feature type="binding site" evidence="11">
    <location>
        <position position="105"/>
    </location>
    <ligand>
        <name>S-adenosyl-L-methionine</name>
        <dbReference type="ChEBI" id="CHEBI:59789"/>
    </ligand>
</feature>
<evidence type="ECO:0000256" key="6">
    <source>
        <dbReference type="ARBA" id="ARBA00039449"/>
    </source>
</evidence>
<dbReference type="RefSeq" id="XP_028885053.1">
    <property type="nucleotide sequence ID" value="XM_029023857.1"/>
</dbReference>
<dbReference type="Pfam" id="PF05891">
    <property type="entry name" value="Methyltransf_PK"/>
    <property type="match status" value="1"/>
</dbReference>
<keyword evidence="2 13" id="KW-0489">Methyltransferase</keyword>
<keyword evidence="3 13" id="KW-0808">Transferase</keyword>
<comment type="similarity">
    <text evidence="1">Belongs to the methyltransferase superfamily. NTM1 family.</text>
</comment>
<dbReference type="InterPro" id="IPR008576">
    <property type="entry name" value="MeTrfase_NTM1"/>
</dbReference>
<evidence type="ECO:0000256" key="1">
    <source>
        <dbReference type="ARBA" id="ARBA00009059"/>
    </source>
</evidence>
<dbReference type="CDD" id="cd02440">
    <property type="entry name" value="AdoMet_MTases"/>
    <property type="match status" value="1"/>
</dbReference>
<dbReference type="PIRSF" id="PIRSF016958">
    <property type="entry name" value="DUF858_MeTrfase_lik"/>
    <property type="match status" value="1"/>
</dbReference>
<evidence type="ECO:0000256" key="3">
    <source>
        <dbReference type="ARBA" id="ARBA00022679"/>
    </source>
</evidence>
<comment type="caution">
    <text evidence="13">The sequence shown here is derived from an EMBL/GenBank/DDBJ whole genome shotgun (WGS) entry which is preliminary data.</text>
</comment>
<dbReference type="VEuPathDB" id="TriTrypDB:TM35_000074110"/>
<evidence type="ECO:0000256" key="5">
    <source>
        <dbReference type="ARBA" id="ARBA00039112"/>
    </source>
</evidence>
<evidence type="ECO:0000313" key="14">
    <source>
        <dbReference type="Proteomes" id="UP000192257"/>
    </source>
</evidence>
<dbReference type="GeneID" id="39983637"/>
<feature type="binding site" evidence="11">
    <location>
        <position position="100"/>
    </location>
    <ligand>
        <name>S-adenosyl-L-methionine</name>
        <dbReference type="ChEBI" id="CHEBI:59789"/>
    </ligand>
</feature>
<dbReference type="GO" id="GO:0005737">
    <property type="term" value="C:cytoplasm"/>
    <property type="evidence" value="ECO:0007669"/>
    <property type="project" value="TreeGrafter"/>
</dbReference>
<evidence type="ECO:0000256" key="12">
    <source>
        <dbReference type="SAM" id="MobiDB-lite"/>
    </source>
</evidence>
<dbReference type="PANTHER" id="PTHR12753">
    <property type="entry name" value="AD-003 - RELATED"/>
    <property type="match status" value="1"/>
</dbReference>
<evidence type="ECO:0000256" key="2">
    <source>
        <dbReference type="ARBA" id="ARBA00022603"/>
    </source>
</evidence>
<comment type="catalytic activity">
    <reaction evidence="9">
        <text>N-terminal L-prolyl-L-prolyl-L-lysyl-[protein] + 2 S-adenosyl-L-methionine = N-terminal N,N-dimethyl-L-prolyl-L-prolyl-L-lysyl-[protein] + 2 S-adenosyl-L-homocysteine + 2 H(+)</text>
        <dbReference type="Rhea" id="RHEA:54736"/>
        <dbReference type="Rhea" id="RHEA-COMP:13787"/>
        <dbReference type="Rhea" id="RHEA-COMP:13974"/>
        <dbReference type="ChEBI" id="CHEBI:15378"/>
        <dbReference type="ChEBI" id="CHEBI:57856"/>
        <dbReference type="ChEBI" id="CHEBI:59789"/>
        <dbReference type="ChEBI" id="CHEBI:138059"/>
        <dbReference type="ChEBI" id="CHEBI:138318"/>
        <dbReference type="EC" id="2.1.1.244"/>
    </reaction>
</comment>
<evidence type="ECO:0000256" key="8">
    <source>
        <dbReference type="ARBA" id="ARBA00047306"/>
    </source>
</evidence>
<comment type="catalytic activity">
    <reaction evidence="8">
        <text>N-terminal L-seryl-L-prolyl-L-lysyl-[protein] + 3 S-adenosyl-L-methionine = N-terminal N,N,N-trimethyl-L-seryl-L-prolyl-L-lysyl-[protein] + 3 S-adenosyl-L-homocysteine + 3 H(+)</text>
        <dbReference type="Rhea" id="RHEA:54724"/>
        <dbReference type="Rhea" id="RHEA-COMP:13789"/>
        <dbReference type="Rhea" id="RHEA-COMP:13973"/>
        <dbReference type="ChEBI" id="CHEBI:15378"/>
        <dbReference type="ChEBI" id="CHEBI:57856"/>
        <dbReference type="ChEBI" id="CHEBI:59789"/>
        <dbReference type="ChEBI" id="CHEBI:138061"/>
        <dbReference type="ChEBI" id="CHEBI:138317"/>
        <dbReference type="EC" id="2.1.1.244"/>
    </reaction>
</comment>
<organism evidence="13 14">
    <name type="scientific">Trypanosoma theileri</name>
    <dbReference type="NCBI Taxonomy" id="67003"/>
    <lineage>
        <taxon>Eukaryota</taxon>
        <taxon>Discoba</taxon>
        <taxon>Euglenozoa</taxon>
        <taxon>Kinetoplastea</taxon>
        <taxon>Metakinetoplastina</taxon>
        <taxon>Trypanosomatida</taxon>
        <taxon>Trypanosomatidae</taxon>
        <taxon>Trypanosoma</taxon>
    </lineage>
</organism>
<dbReference type="Gene3D" id="3.40.50.150">
    <property type="entry name" value="Vaccinia Virus protein VP39"/>
    <property type="match status" value="1"/>
</dbReference>
<reference evidence="13 14" key="1">
    <citation type="submission" date="2017-03" db="EMBL/GenBank/DDBJ databases">
        <title>An alternative strategy for trypanosome survival in the mammalian bloodstream revealed through genome and transcriptome analysis of the ubiquitous bovine parasite Trypanosoma (Megatrypanum) theileri.</title>
        <authorList>
            <person name="Kelly S."/>
            <person name="Ivens A."/>
            <person name="Mott A."/>
            <person name="O'Neill E."/>
            <person name="Emms D."/>
            <person name="Macleod O."/>
            <person name="Voorheis P."/>
            <person name="Matthews J."/>
            <person name="Matthews K."/>
            <person name="Carrington M."/>
        </authorList>
    </citation>
    <scope>NUCLEOTIDE SEQUENCE [LARGE SCALE GENOMIC DNA]</scope>
    <source>
        <strain evidence="13">Edinburgh</strain>
    </source>
</reference>
<feature type="binding site" evidence="11">
    <location>
        <position position="164"/>
    </location>
    <ligand>
        <name>S-adenosyl-L-methionine</name>
        <dbReference type="ChEBI" id="CHEBI:59789"/>
    </ligand>
</feature>
<dbReference type="FunFam" id="3.40.50.150:FF:000245">
    <property type="entry name" value="Methyltransferase domain containing protein"/>
    <property type="match status" value="1"/>
</dbReference>
<feature type="region of interest" description="Disordered" evidence="12">
    <location>
        <begin position="1"/>
        <end position="23"/>
    </location>
</feature>
<protein>
    <recommendedName>
        <fullName evidence="6">Alpha N-terminal protein methyltransferase 1</fullName>
        <ecNumber evidence="5">2.1.1.244</ecNumber>
    </recommendedName>
    <alternativeName>
        <fullName evidence="7">X-Pro-Lys N-terminal protein methyltransferase 1</fullName>
    </alternativeName>
</protein>
<dbReference type="STRING" id="67003.A0A1X0P231"/>
<sequence>MSRRPDAASETGSHPIHGCDTSGRHYKSAEEMWAHELRGDLYNKETGWYGKSLEYWSSVPATVSGVLGGMEHIHDVDVKESREFVTSLPDRGTTRALDCGAGIGRITKTLLSTMYTITDVLEPVPKMLDKAKEELKGLPVGEFILSSMETATLKPHTYDLIVIQWTAIYLTDEDFVKFLAHCKTALTPNGYIFFKENCSSDDGFIVDKEDSSLTRSDAHYKRIFAAAGVEVVKEAMQKEWPEDLFKVKMYALR</sequence>
<dbReference type="GO" id="GO:0032259">
    <property type="term" value="P:methylation"/>
    <property type="evidence" value="ECO:0007669"/>
    <property type="project" value="UniProtKB-KW"/>
</dbReference>
<dbReference type="Proteomes" id="UP000192257">
    <property type="component" value="Unassembled WGS sequence"/>
</dbReference>
<evidence type="ECO:0000313" key="13">
    <source>
        <dbReference type="EMBL" id="ORC90987.1"/>
    </source>
</evidence>
<evidence type="ECO:0000256" key="9">
    <source>
        <dbReference type="ARBA" id="ARBA00047885"/>
    </source>
</evidence>
<keyword evidence="4 11" id="KW-0949">S-adenosyl-L-methionine</keyword>
<dbReference type="EC" id="2.1.1.244" evidence="5"/>
<evidence type="ECO:0000256" key="11">
    <source>
        <dbReference type="PIRSR" id="PIRSR016958-1"/>
    </source>
</evidence>
<proteinExistence type="inferred from homology"/>
<evidence type="ECO:0000256" key="10">
    <source>
        <dbReference type="ARBA" id="ARBA00048167"/>
    </source>
</evidence>
<dbReference type="SUPFAM" id="SSF53335">
    <property type="entry name" value="S-adenosyl-L-methionine-dependent methyltransferases"/>
    <property type="match status" value="1"/>
</dbReference>